<dbReference type="PANTHER" id="PTHR10612:SF41">
    <property type="entry name" value="GLIAL LAZARILLO, ISOFORM A"/>
    <property type="match status" value="1"/>
</dbReference>
<evidence type="ECO:0000256" key="3">
    <source>
        <dbReference type="RuleBase" id="RU003695"/>
    </source>
</evidence>
<feature type="chain" id="PRO_5036530413" description="Lipocalin/cytosolic fatty-acid binding domain-containing protein" evidence="2">
    <location>
        <begin position="29"/>
        <end position="210"/>
    </location>
</feature>
<keyword evidence="6" id="KW-1185">Reference proteome</keyword>
<evidence type="ECO:0000313" key="6">
    <source>
        <dbReference type="Proteomes" id="UP000075840"/>
    </source>
</evidence>
<dbReference type="Pfam" id="PF00061">
    <property type="entry name" value="Lipocalin"/>
    <property type="match status" value="1"/>
</dbReference>
<dbReference type="InterPro" id="IPR012674">
    <property type="entry name" value="Calycin"/>
</dbReference>
<dbReference type="VEuPathDB" id="VectorBase:AARA21_010576"/>
<accession>A0A182HNX0</accession>
<dbReference type="RefSeq" id="XP_040153632.1">
    <property type="nucleotide sequence ID" value="XM_040297698.1"/>
</dbReference>
<evidence type="ECO:0000256" key="1">
    <source>
        <dbReference type="ARBA" id="ARBA00006889"/>
    </source>
</evidence>
<name>A0A182HNX0_ANOAR</name>
<dbReference type="KEGG" id="aara:120894852"/>
<dbReference type="PRINTS" id="PR00179">
    <property type="entry name" value="LIPOCALIN"/>
</dbReference>
<dbReference type="AlphaFoldDB" id="A0A182HNX0"/>
<dbReference type="EMBL" id="APCN01002800">
    <property type="status" value="NOT_ANNOTATED_CDS"/>
    <property type="molecule type" value="Genomic_DNA"/>
</dbReference>
<keyword evidence="2" id="KW-0732">Signal</keyword>
<comment type="similarity">
    <text evidence="1 2 3">Belongs to the calycin superfamily. Lipocalin family.</text>
</comment>
<organism evidence="5 6">
    <name type="scientific">Anopheles arabiensis</name>
    <name type="common">Mosquito</name>
    <dbReference type="NCBI Taxonomy" id="7173"/>
    <lineage>
        <taxon>Eukaryota</taxon>
        <taxon>Metazoa</taxon>
        <taxon>Ecdysozoa</taxon>
        <taxon>Arthropoda</taxon>
        <taxon>Hexapoda</taxon>
        <taxon>Insecta</taxon>
        <taxon>Pterygota</taxon>
        <taxon>Neoptera</taxon>
        <taxon>Endopterygota</taxon>
        <taxon>Diptera</taxon>
        <taxon>Nematocera</taxon>
        <taxon>Culicoidea</taxon>
        <taxon>Culicidae</taxon>
        <taxon>Anophelinae</taxon>
        <taxon>Anopheles</taxon>
    </lineage>
</organism>
<evidence type="ECO:0000256" key="2">
    <source>
        <dbReference type="PIRNR" id="PIRNR036893"/>
    </source>
</evidence>
<feature type="signal peptide" evidence="2">
    <location>
        <begin position="1"/>
        <end position="28"/>
    </location>
</feature>
<evidence type="ECO:0000259" key="4">
    <source>
        <dbReference type="Pfam" id="PF00061"/>
    </source>
</evidence>
<dbReference type="GO" id="GO:0000302">
    <property type="term" value="P:response to reactive oxygen species"/>
    <property type="evidence" value="ECO:0007669"/>
    <property type="project" value="TreeGrafter"/>
</dbReference>
<sequence>MYHQFMELRVVWCVVVALWLARLSPVLASGFGKCPNYPSMPKFNMTKFLGKWYEVERSFYLPELASGCTTMTFENTTLRDEAGRSQLEISIKSVNQWTGNPSISIGEAVPESETSSIMNVQLQSRLPTAIARLLPGSGRYQVLYTNYDNFAILWSCTSFVAVHADQIWLLGRDRDYSTDIRKKIYNALEQLSLDPDRLFIAKNKNCPSTL</sequence>
<dbReference type="PANTHER" id="PTHR10612">
    <property type="entry name" value="APOLIPOPROTEIN D"/>
    <property type="match status" value="1"/>
</dbReference>
<dbReference type="PIRSF" id="PIRSF036893">
    <property type="entry name" value="Lipocalin_ApoD"/>
    <property type="match status" value="1"/>
</dbReference>
<dbReference type="GO" id="GO:0006629">
    <property type="term" value="P:lipid metabolic process"/>
    <property type="evidence" value="ECO:0007669"/>
    <property type="project" value="TreeGrafter"/>
</dbReference>
<dbReference type="EnsemblMetazoa" id="AARA002959-RA">
    <property type="protein sequence ID" value="AARA002959-PA"/>
    <property type="gene ID" value="AARA002959"/>
</dbReference>
<feature type="domain" description="Lipocalin/cytosolic fatty-acid binding" evidence="4">
    <location>
        <begin position="136"/>
        <end position="200"/>
    </location>
</feature>
<dbReference type="InterPro" id="IPR000566">
    <property type="entry name" value="Lipocln_cytosolic_FA-bd_dom"/>
</dbReference>
<reference evidence="5" key="1">
    <citation type="submission" date="2022-08" db="UniProtKB">
        <authorList>
            <consortium name="EnsemblMetazoa"/>
        </authorList>
    </citation>
    <scope>IDENTIFICATION</scope>
    <source>
        <strain evidence="5">Dongola</strain>
    </source>
</reference>
<evidence type="ECO:0000313" key="5">
    <source>
        <dbReference type="EnsemblMetazoa" id="AARA002959-PA"/>
    </source>
</evidence>
<dbReference type="VEuPathDB" id="VectorBase:AARA002959"/>
<proteinExistence type="inferred from homology"/>
<dbReference type="GO" id="GO:0005737">
    <property type="term" value="C:cytoplasm"/>
    <property type="evidence" value="ECO:0007669"/>
    <property type="project" value="TreeGrafter"/>
</dbReference>
<dbReference type="SUPFAM" id="SSF50814">
    <property type="entry name" value="Lipocalins"/>
    <property type="match status" value="1"/>
</dbReference>
<dbReference type="Gene3D" id="2.40.128.20">
    <property type="match status" value="1"/>
</dbReference>
<dbReference type="GeneID" id="120894852"/>
<dbReference type="InterPro" id="IPR022272">
    <property type="entry name" value="Lipocalin_CS"/>
</dbReference>
<dbReference type="PROSITE" id="PS00213">
    <property type="entry name" value="LIPOCALIN"/>
    <property type="match status" value="1"/>
</dbReference>
<protein>
    <recommendedName>
        <fullName evidence="4">Lipocalin/cytosolic fatty-acid binding domain-containing protein</fullName>
    </recommendedName>
</protein>
<dbReference type="InterPro" id="IPR022271">
    <property type="entry name" value="Lipocalin_ApoD"/>
</dbReference>
<dbReference type="Proteomes" id="UP000075840">
    <property type="component" value="Unassembled WGS sequence"/>
</dbReference>